<dbReference type="RefSeq" id="WP_352888707.1">
    <property type="nucleotide sequence ID" value="NZ_JBEPIJ010000006.1"/>
</dbReference>
<dbReference type="InterPro" id="IPR013785">
    <property type="entry name" value="Aldolase_TIM"/>
</dbReference>
<dbReference type="InterPro" id="IPR020476">
    <property type="entry name" value="Nudix_hydrolase"/>
</dbReference>
<evidence type="ECO:0000256" key="2">
    <source>
        <dbReference type="ARBA" id="ARBA00005582"/>
    </source>
</evidence>
<evidence type="ECO:0000256" key="4">
    <source>
        <dbReference type="ARBA" id="ARBA00022705"/>
    </source>
</evidence>
<evidence type="ECO:0000256" key="3">
    <source>
        <dbReference type="ARBA" id="ARBA00022457"/>
    </source>
</evidence>
<dbReference type="PRINTS" id="PR00502">
    <property type="entry name" value="NUDIXFAMILY"/>
</dbReference>
<dbReference type="InterPro" id="IPR029119">
    <property type="entry name" value="MutY_C"/>
</dbReference>
<dbReference type="InterPro" id="IPR000086">
    <property type="entry name" value="NUDIX_hydrolase_dom"/>
</dbReference>
<evidence type="ECO:0000256" key="11">
    <source>
        <dbReference type="ARBA" id="ARBA00036904"/>
    </source>
</evidence>
<evidence type="ECO:0000313" key="18">
    <source>
        <dbReference type="EMBL" id="MES0873851.1"/>
    </source>
</evidence>
<evidence type="ECO:0000256" key="10">
    <source>
        <dbReference type="ARBA" id="ARBA00035861"/>
    </source>
</evidence>
<accession>A0ABV2AAM4</accession>
<dbReference type="PROSITE" id="PS00893">
    <property type="entry name" value="NUDIX_BOX"/>
    <property type="match status" value="1"/>
</dbReference>
<dbReference type="Pfam" id="PF14815">
    <property type="entry name" value="NUDIX_4"/>
    <property type="match status" value="1"/>
</dbReference>
<dbReference type="Proteomes" id="UP001465331">
    <property type="component" value="Unassembled WGS sequence"/>
</dbReference>
<evidence type="ECO:0000256" key="9">
    <source>
        <dbReference type="ARBA" id="ARBA00023204"/>
    </source>
</evidence>
<keyword evidence="9" id="KW-0234">DNA repair</keyword>
<evidence type="ECO:0000256" key="14">
    <source>
        <dbReference type="ARBA" id="ARBA00041592"/>
    </source>
</evidence>
<dbReference type="InterPro" id="IPR020084">
    <property type="entry name" value="NUDIX_hydrolase_CS"/>
</dbReference>
<reference evidence="18 19" key="1">
    <citation type="submission" date="2024-06" db="EMBL/GenBank/DDBJ databases">
        <authorList>
            <person name="Li Z."/>
            <person name="Jiang Y."/>
        </authorList>
    </citation>
    <scope>NUCLEOTIDE SEQUENCE [LARGE SCALE GENOMIC DNA]</scope>
    <source>
        <strain evidence="18 19">HSW-8</strain>
    </source>
</reference>
<evidence type="ECO:0000256" key="16">
    <source>
        <dbReference type="ARBA" id="ARBA00042798"/>
    </source>
</evidence>
<evidence type="ECO:0000256" key="7">
    <source>
        <dbReference type="ARBA" id="ARBA00022801"/>
    </source>
</evidence>
<evidence type="ECO:0000259" key="17">
    <source>
        <dbReference type="PROSITE" id="PS51462"/>
    </source>
</evidence>
<feature type="domain" description="Nudix hydrolase" evidence="17">
    <location>
        <begin position="7"/>
        <end position="136"/>
    </location>
</feature>
<comment type="catalytic activity">
    <reaction evidence="10">
        <text>8-oxo-dGTP + H2O = 8-oxo-dGMP + diphosphate + H(+)</text>
        <dbReference type="Rhea" id="RHEA:31575"/>
        <dbReference type="ChEBI" id="CHEBI:15377"/>
        <dbReference type="ChEBI" id="CHEBI:15378"/>
        <dbReference type="ChEBI" id="CHEBI:33019"/>
        <dbReference type="ChEBI" id="CHEBI:63224"/>
        <dbReference type="ChEBI" id="CHEBI:77896"/>
        <dbReference type="EC" id="3.6.1.55"/>
    </reaction>
</comment>
<keyword evidence="3" id="KW-0515">Mutator protein</keyword>
<dbReference type="Gene3D" id="3.20.20.70">
    <property type="entry name" value="Aldolase class I"/>
    <property type="match status" value="1"/>
</dbReference>
<evidence type="ECO:0000256" key="5">
    <source>
        <dbReference type="ARBA" id="ARBA00022723"/>
    </source>
</evidence>
<name>A0ABV2AAM4_9GAMM</name>
<dbReference type="EMBL" id="JBEPIJ010000006">
    <property type="protein sequence ID" value="MES0873851.1"/>
    <property type="molecule type" value="Genomic_DNA"/>
</dbReference>
<dbReference type="InterPro" id="IPR036206">
    <property type="entry name" value="ThiamineP_synth_sf"/>
</dbReference>
<comment type="caution">
    <text evidence="18">The sequence shown here is derived from an EMBL/GenBank/DDBJ whole genome shotgun (WGS) entry which is preliminary data.</text>
</comment>
<keyword evidence="4" id="KW-0235">DNA replication</keyword>
<keyword evidence="7 18" id="KW-0378">Hydrolase</keyword>
<dbReference type="EC" id="3.6.1.55" evidence="12"/>
<dbReference type="InterPro" id="IPR022998">
    <property type="entry name" value="ThiamineP_synth_TenI"/>
</dbReference>
<dbReference type="SUPFAM" id="SSF51391">
    <property type="entry name" value="Thiamin phosphate synthase"/>
    <property type="match status" value="1"/>
</dbReference>
<evidence type="ECO:0000256" key="13">
    <source>
        <dbReference type="ARBA" id="ARBA00040794"/>
    </source>
</evidence>
<evidence type="ECO:0000256" key="12">
    <source>
        <dbReference type="ARBA" id="ARBA00038905"/>
    </source>
</evidence>
<sequence>MTAPARPLIHVAAGVLCRPGGEVLFTQRPAGKIAAGWWEFPGGKIEPGETAIDALTREIEEELGVRVRAARPLIRFRHEYSNRSVVLETWRVDAFDGEPQPREGQTLRWVAPSALAAWPQALPTVAPIVRALTLPEHYVFTPPAARADEILAGLGHLPPGALLRLRLPTLDDARYRDLAARLLPRAAQHGLQLLLDRDPAMVTALGAAGWHATDATLQALTAAPAVKGLRLASVHDGAGLRRAAALGFDAAVLGTVLPTPSHPETSPLGWDGFAALRGSIALPVYAIGGVGPEVLPRAFAAWAQGVAGVSAYWRGPEAG</sequence>
<dbReference type="NCBIfam" id="NF006530">
    <property type="entry name" value="PRK08999.1"/>
    <property type="match status" value="1"/>
</dbReference>
<evidence type="ECO:0000256" key="1">
    <source>
        <dbReference type="ARBA" id="ARBA00001946"/>
    </source>
</evidence>
<comment type="cofactor">
    <cofactor evidence="1">
        <name>Mg(2+)</name>
        <dbReference type="ChEBI" id="CHEBI:18420"/>
    </cofactor>
</comment>
<comment type="catalytic activity">
    <reaction evidence="11">
        <text>8-oxo-GTP + H2O = 8-oxo-GMP + diphosphate + H(+)</text>
        <dbReference type="Rhea" id="RHEA:67616"/>
        <dbReference type="ChEBI" id="CHEBI:15377"/>
        <dbReference type="ChEBI" id="CHEBI:15378"/>
        <dbReference type="ChEBI" id="CHEBI:33019"/>
        <dbReference type="ChEBI" id="CHEBI:143553"/>
        <dbReference type="ChEBI" id="CHEBI:145694"/>
    </reaction>
</comment>
<dbReference type="CDD" id="cd00564">
    <property type="entry name" value="TMP_TenI"/>
    <property type="match status" value="1"/>
</dbReference>
<keyword evidence="5" id="KW-0479">Metal-binding</keyword>
<dbReference type="PANTHER" id="PTHR47707">
    <property type="entry name" value="8-OXO-DGTP DIPHOSPHATASE"/>
    <property type="match status" value="1"/>
</dbReference>
<dbReference type="CDD" id="cd03425">
    <property type="entry name" value="NUDIX_MutT_NudA_like"/>
    <property type="match status" value="1"/>
</dbReference>
<protein>
    <recommendedName>
        <fullName evidence="13">8-oxo-dGTP diphosphatase</fullName>
        <ecNumber evidence="12">3.6.1.55</ecNumber>
    </recommendedName>
    <alternativeName>
        <fullName evidence="16">7,8-dihydro-8-oxoguanine-triphosphatase</fullName>
    </alternativeName>
    <alternativeName>
        <fullName evidence="15">Mutator protein MutT</fullName>
    </alternativeName>
    <alternativeName>
        <fullName evidence="14">dGTP pyrophosphohydrolase</fullName>
    </alternativeName>
</protein>
<evidence type="ECO:0000256" key="8">
    <source>
        <dbReference type="ARBA" id="ARBA00022842"/>
    </source>
</evidence>
<comment type="similarity">
    <text evidence="2">Belongs to the Nudix hydrolase family.</text>
</comment>
<dbReference type="InterPro" id="IPR015797">
    <property type="entry name" value="NUDIX_hydrolase-like_dom_sf"/>
</dbReference>
<evidence type="ECO:0000256" key="15">
    <source>
        <dbReference type="ARBA" id="ARBA00041979"/>
    </source>
</evidence>
<gene>
    <name evidence="18" type="ORF">ABSH63_07540</name>
</gene>
<evidence type="ECO:0000313" key="19">
    <source>
        <dbReference type="Proteomes" id="UP001465331"/>
    </source>
</evidence>
<dbReference type="PANTHER" id="PTHR47707:SF1">
    <property type="entry name" value="NUDIX HYDROLASE FAMILY PROTEIN"/>
    <property type="match status" value="1"/>
</dbReference>
<organism evidence="18 19">
    <name type="scientific">Sinimarinibacterium thermocellulolyticum</name>
    <dbReference type="NCBI Taxonomy" id="3170016"/>
    <lineage>
        <taxon>Bacteria</taxon>
        <taxon>Pseudomonadati</taxon>
        <taxon>Pseudomonadota</taxon>
        <taxon>Gammaproteobacteria</taxon>
        <taxon>Nevskiales</taxon>
        <taxon>Nevskiaceae</taxon>
        <taxon>Sinimarinibacterium</taxon>
    </lineage>
</organism>
<dbReference type="Gene3D" id="3.90.79.10">
    <property type="entry name" value="Nucleoside Triphosphate Pyrophosphohydrolase"/>
    <property type="match status" value="1"/>
</dbReference>
<keyword evidence="6" id="KW-0227">DNA damage</keyword>
<dbReference type="PROSITE" id="PS51462">
    <property type="entry name" value="NUDIX"/>
    <property type="match status" value="1"/>
</dbReference>
<dbReference type="Pfam" id="PF02581">
    <property type="entry name" value="TMP-TENI"/>
    <property type="match status" value="1"/>
</dbReference>
<keyword evidence="8" id="KW-0460">Magnesium</keyword>
<keyword evidence="19" id="KW-1185">Reference proteome</keyword>
<dbReference type="GO" id="GO:0016787">
    <property type="term" value="F:hydrolase activity"/>
    <property type="evidence" value="ECO:0007669"/>
    <property type="project" value="UniProtKB-KW"/>
</dbReference>
<dbReference type="InterPro" id="IPR047127">
    <property type="entry name" value="MutT-like"/>
</dbReference>
<evidence type="ECO:0000256" key="6">
    <source>
        <dbReference type="ARBA" id="ARBA00022763"/>
    </source>
</evidence>
<proteinExistence type="inferred from homology"/>
<dbReference type="SUPFAM" id="SSF55811">
    <property type="entry name" value="Nudix"/>
    <property type="match status" value="1"/>
</dbReference>